<feature type="transmembrane region" description="Helical" evidence="1">
    <location>
        <begin position="6"/>
        <end position="27"/>
    </location>
</feature>
<protein>
    <submittedName>
        <fullName evidence="2">Uncharacterized protein</fullName>
    </submittedName>
</protein>
<name>X1VP23_9ZZZZ</name>
<feature type="non-terminal residue" evidence="2">
    <location>
        <position position="67"/>
    </location>
</feature>
<dbReference type="EMBL" id="BARW01042332">
    <property type="protein sequence ID" value="GAJ21682.1"/>
    <property type="molecule type" value="Genomic_DNA"/>
</dbReference>
<gene>
    <name evidence="2" type="ORF">S12H4_62806</name>
</gene>
<accession>X1VP23</accession>
<keyword evidence="1" id="KW-0812">Transmembrane</keyword>
<keyword evidence="1" id="KW-0472">Membrane</keyword>
<evidence type="ECO:0000313" key="2">
    <source>
        <dbReference type="EMBL" id="GAJ21682.1"/>
    </source>
</evidence>
<comment type="caution">
    <text evidence="2">The sequence shown here is derived from an EMBL/GenBank/DDBJ whole genome shotgun (WGS) entry which is preliminary data.</text>
</comment>
<feature type="transmembrane region" description="Helical" evidence="1">
    <location>
        <begin position="39"/>
        <end position="64"/>
    </location>
</feature>
<proteinExistence type="predicted"/>
<organism evidence="2">
    <name type="scientific">marine sediment metagenome</name>
    <dbReference type="NCBI Taxonomy" id="412755"/>
    <lineage>
        <taxon>unclassified sequences</taxon>
        <taxon>metagenomes</taxon>
        <taxon>ecological metagenomes</taxon>
    </lineage>
</organism>
<sequence>RLASVRIIPGIFTLNSIIMGAIILGRICRIRILLGGQPIATAAATYAFSLTLITALLIILEAIMPQL</sequence>
<feature type="non-terminal residue" evidence="2">
    <location>
        <position position="1"/>
    </location>
</feature>
<evidence type="ECO:0000256" key="1">
    <source>
        <dbReference type="SAM" id="Phobius"/>
    </source>
</evidence>
<keyword evidence="1" id="KW-1133">Transmembrane helix</keyword>
<reference evidence="2" key="1">
    <citation type="journal article" date="2014" name="Front. Microbiol.">
        <title>High frequency of phylogenetically diverse reductive dehalogenase-homologous genes in deep subseafloor sedimentary metagenomes.</title>
        <authorList>
            <person name="Kawai M."/>
            <person name="Futagami T."/>
            <person name="Toyoda A."/>
            <person name="Takaki Y."/>
            <person name="Nishi S."/>
            <person name="Hori S."/>
            <person name="Arai W."/>
            <person name="Tsubouchi T."/>
            <person name="Morono Y."/>
            <person name="Uchiyama I."/>
            <person name="Ito T."/>
            <person name="Fujiyama A."/>
            <person name="Inagaki F."/>
            <person name="Takami H."/>
        </authorList>
    </citation>
    <scope>NUCLEOTIDE SEQUENCE</scope>
    <source>
        <strain evidence="2">Expedition CK06-06</strain>
    </source>
</reference>
<dbReference type="AlphaFoldDB" id="X1VP23"/>